<reference evidence="1 2" key="1">
    <citation type="submission" date="2022-04" db="EMBL/GenBank/DDBJ databases">
        <title>Genome diversity in the genus Frankia.</title>
        <authorList>
            <person name="Carlos-Shanley C."/>
            <person name="Hahn D."/>
        </authorList>
    </citation>
    <scope>NUCLEOTIDE SEQUENCE [LARGE SCALE GENOMIC DNA]</scope>
    <source>
        <strain evidence="1 2">Ag45/Mut15</strain>
    </source>
</reference>
<comment type="caution">
    <text evidence="1">The sequence shown here is derived from an EMBL/GenBank/DDBJ whole genome shotgun (WGS) entry which is preliminary data.</text>
</comment>
<dbReference type="Proteomes" id="UP001201873">
    <property type="component" value="Unassembled WGS sequence"/>
</dbReference>
<accession>A0ABT0JYJ5</accession>
<dbReference type="EMBL" id="JALKFT010000010">
    <property type="protein sequence ID" value="MCK9876617.1"/>
    <property type="molecule type" value="Genomic_DNA"/>
</dbReference>
<name>A0ABT0JYJ5_9ACTN</name>
<protein>
    <submittedName>
        <fullName evidence="1">Uncharacterized protein</fullName>
    </submittedName>
</protein>
<dbReference type="RefSeq" id="WP_248824847.1">
    <property type="nucleotide sequence ID" value="NZ_JALKFT010000010.1"/>
</dbReference>
<gene>
    <name evidence="1" type="ORF">MXD59_12650</name>
</gene>
<keyword evidence="2" id="KW-1185">Reference proteome</keyword>
<evidence type="ECO:0000313" key="2">
    <source>
        <dbReference type="Proteomes" id="UP001201873"/>
    </source>
</evidence>
<organism evidence="1 2">
    <name type="scientific">Frankia umida</name>
    <dbReference type="NCBI Taxonomy" id="573489"/>
    <lineage>
        <taxon>Bacteria</taxon>
        <taxon>Bacillati</taxon>
        <taxon>Actinomycetota</taxon>
        <taxon>Actinomycetes</taxon>
        <taxon>Frankiales</taxon>
        <taxon>Frankiaceae</taxon>
        <taxon>Frankia</taxon>
    </lineage>
</organism>
<sequence length="246" mass="26971">MTPRPTPVATIDPAALHLALNWAHHRAADHLHRFTIQRVADRMRVAAPDIGRTLDVLAALGLLAADRTRHNTTIYRLAALPELRTAACRPASGISARELWVAVVGTGSKAPDATTDEIAERLDVPAGMVDRTWLALRLATFAAAGRLGLTHEQRWSVTRLGLDYARGIRQAPLTDREMWAAIATEQPSMRHPVHPAVLAWRLGLETDLVDVWVYRATREGLLTRLEGGVLLITDTGRAQLGEQPVP</sequence>
<proteinExistence type="predicted"/>
<evidence type="ECO:0000313" key="1">
    <source>
        <dbReference type="EMBL" id="MCK9876617.1"/>
    </source>
</evidence>